<dbReference type="InterPro" id="IPR045851">
    <property type="entry name" value="AMP-bd_C_sf"/>
</dbReference>
<dbReference type="PROSITE" id="PS00455">
    <property type="entry name" value="AMP_BINDING"/>
    <property type="match status" value="1"/>
</dbReference>
<proteinExistence type="inferred from homology"/>
<dbReference type="PANTHER" id="PTHR43201:SF5">
    <property type="entry name" value="MEDIUM-CHAIN ACYL-COA LIGASE ACSF2, MITOCHONDRIAL"/>
    <property type="match status" value="1"/>
</dbReference>
<dbReference type="PANTHER" id="PTHR43201">
    <property type="entry name" value="ACYL-COA SYNTHETASE"/>
    <property type="match status" value="1"/>
</dbReference>
<dbReference type="InterPro" id="IPR025110">
    <property type="entry name" value="AMP-bd_C"/>
</dbReference>
<evidence type="ECO:0000259" key="4">
    <source>
        <dbReference type="Pfam" id="PF13193"/>
    </source>
</evidence>
<gene>
    <name evidence="5" type="ORF">P9A14_20385</name>
</gene>
<protein>
    <submittedName>
        <fullName evidence="5">Acyl-CoA synthetase</fullName>
    </submittedName>
</protein>
<evidence type="ECO:0000256" key="1">
    <source>
        <dbReference type="ARBA" id="ARBA00006432"/>
    </source>
</evidence>
<dbReference type="GO" id="GO:0031956">
    <property type="term" value="F:medium-chain fatty acid-CoA ligase activity"/>
    <property type="evidence" value="ECO:0007669"/>
    <property type="project" value="TreeGrafter"/>
</dbReference>
<evidence type="ECO:0000313" key="6">
    <source>
        <dbReference type="Proteomes" id="UP001213504"/>
    </source>
</evidence>
<evidence type="ECO:0000259" key="3">
    <source>
        <dbReference type="Pfam" id="PF00501"/>
    </source>
</evidence>
<dbReference type="InterPro" id="IPR000873">
    <property type="entry name" value="AMP-dep_synth/lig_dom"/>
</dbReference>
<dbReference type="RefSeq" id="WP_078113748.1">
    <property type="nucleotide sequence ID" value="NZ_CP121270.1"/>
</dbReference>
<dbReference type="Gene3D" id="3.30.300.30">
    <property type="match status" value="1"/>
</dbReference>
<dbReference type="Pfam" id="PF00501">
    <property type="entry name" value="AMP-binding"/>
    <property type="match status" value="1"/>
</dbReference>
<dbReference type="GO" id="GO:0006631">
    <property type="term" value="P:fatty acid metabolic process"/>
    <property type="evidence" value="ECO:0007669"/>
    <property type="project" value="TreeGrafter"/>
</dbReference>
<dbReference type="SUPFAM" id="SSF56801">
    <property type="entry name" value="Acetyl-CoA synthetase-like"/>
    <property type="match status" value="1"/>
</dbReference>
<evidence type="ECO:0000313" key="5">
    <source>
        <dbReference type="EMBL" id="WFP24457.1"/>
    </source>
</evidence>
<feature type="domain" description="AMP-binding enzyme C-terminal" evidence="4">
    <location>
        <begin position="484"/>
        <end position="559"/>
    </location>
</feature>
<dbReference type="Gene3D" id="3.40.50.12780">
    <property type="entry name" value="N-terminal domain of ligase-like"/>
    <property type="match status" value="1"/>
</dbReference>
<organism evidence="5 6">
    <name type="scientific">Gordonia hongkongensis</name>
    <dbReference type="NCBI Taxonomy" id="1701090"/>
    <lineage>
        <taxon>Bacteria</taxon>
        <taxon>Bacillati</taxon>
        <taxon>Actinomycetota</taxon>
        <taxon>Actinomycetes</taxon>
        <taxon>Mycobacteriales</taxon>
        <taxon>Gordoniaceae</taxon>
        <taxon>Gordonia</taxon>
    </lineage>
</organism>
<dbReference type="NCBIfam" id="NF005714">
    <property type="entry name" value="PRK07529.1"/>
    <property type="match status" value="1"/>
</dbReference>
<reference evidence="5" key="1">
    <citation type="submission" date="2023-04" db="EMBL/GenBank/DDBJ databases">
        <title>Complete genome sequence of a phthalic acid esters degrading bacterial strain.</title>
        <authorList>
            <person name="Weng L."/>
            <person name="Jia Y."/>
            <person name="Ren L."/>
        </authorList>
    </citation>
    <scope>NUCLEOTIDE SEQUENCE</scope>
    <source>
        <strain evidence="5">RL-LY01</strain>
    </source>
</reference>
<dbReference type="InterPro" id="IPR042099">
    <property type="entry name" value="ANL_N_sf"/>
</dbReference>
<dbReference type="Pfam" id="PF13193">
    <property type="entry name" value="AMP-binding_C"/>
    <property type="match status" value="1"/>
</dbReference>
<comment type="similarity">
    <text evidence="1">Belongs to the ATP-dependent AMP-binding enzyme family.</text>
</comment>
<dbReference type="AlphaFoldDB" id="A0AAX3T760"/>
<sequence>MRATTTGAEAALWPVYDAPADLADIELTPLSERGLPDTTYQALHRAAQLWPERTAIRVMPDAAGWQQTTDRTYAQLLATVDRHAATLRAADVGPQDPVTLLAPNCAGLIEAFLAAQRAGIAAPINPAMDARHVGELIRRSGSRVLIAAGPDLDPAMFGGLADILAATDVDTVFLLPPTGAGAPPAPPNLAHAIAVAYLDADDHPRTEVTDDHTADDVAALFHTGGTTGVPKLAAHTHRNEISNAWMIAANTVLDEDSVVFAALPLFHVNALIVTVLAPMLRGQTVVWAGPLGYRDVALYGVFWQLVQAQRIAGMSAVPTVYAVLAQCPVDADISSLRACLVGASMLPPAVRSDFESHTGVPLLEGYGLTEATCASVRSYLQGQPDGSVGQRMPYQHIRAVDDQWDDVPTGSTGRLLVTGPTVFAGYVRGRTAAGFHLDDGGAIRDGWLDTGDLGSVDADGFVTLTGRAKDLIIRGGHNIDPRAVEDVLLEHPEVTGAGVVGRPDVHSGEVPVAFVTVRADGTVTGDGLRAWATERVSEAAAAPKAVTIVDALPVTDVGKPYKLALRAQATQATLSVALAGAGIESEVRAQITDGVVVANVDRPREESLAARVLDAYAIQWQWSDRTETPRA</sequence>
<keyword evidence="2" id="KW-0436">Ligase</keyword>
<dbReference type="Proteomes" id="UP001213504">
    <property type="component" value="Chromosome"/>
</dbReference>
<name>A0AAX3T760_9ACTN</name>
<feature type="domain" description="AMP-dependent synthetase/ligase" evidence="3">
    <location>
        <begin position="44"/>
        <end position="426"/>
    </location>
</feature>
<accession>A0AAX3T760</accession>
<dbReference type="InterPro" id="IPR020845">
    <property type="entry name" value="AMP-binding_CS"/>
</dbReference>
<dbReference type="EMBL" id="CP121270">
    <property type="protein sequence ID" value="WFP24457.1"/>
    <property type="molecule type" value="Genomic_DNA"/>
</dbReference>
<evidence type="ECO:0000256" key="2">
    <source>
        <dbReference type="ARBA" id="ARBA00022598"/>
    </source>
</evidence>